<sequence>MARAIAKPTGVECRFDDHELIVTKTDLKGRITYANDVFIRLSKFSRREVIGAPHNLIRHPDMPHCIFKLLWDTIQAKKEIFAYVVNMARDGDHYWVFAHVTPTFDSHRNVIGFHSNRRKPDRAQVATIERLYAQLRAEERRAGGAKEGMNAGSAMLMKMLSQQGVAYDEFIFSV</sequence>
<dbReference type="EMBL" id="QJTI01000015">
    <property type="protein sequence ID" value="PYF01981.1"/>
    <property type="molecule type" value="Genomic_DNA"/>
</dbReference>
<dbReference type="RefSeq" id="WP_110781337.1">
    <property type="nucleotide sequence ID" value="NZ_QJTI01000015.1"/>
</dbReference>
<keyword evidence="3" id="KW-1185">Reference proteome</keyword>
<dbReference type="InterPro" id="IPR000014">
    <property type="entry name" value="PAS"/>
</dbReference>
<dbReference type="SUPFAM" id="SSF55785">
    <property type="entry name" value="PYP-like sensor domain (PAS domain)"/>
    <property type="match status" value="1"/>
</dbReference>
<evidence type="ECO:0000313" key="3">
    <source>
        <dbReference type="Proteomes" id="UP000248148"/>
    </source>
</evidence>
<gene>
    <name evidence="2" type="ORF">BJ122_1159</name>
</gene>
<accession>A0A318TAJ5</accession>
<dbReference type="Pfam" id="PF13426">
    <property type="entry name" value="PAS_9"/>
    <property type="match status" value="1"/>
</dbReference>
<comment type="caution">
    <text evidence="2">The sequence shown here is derived from an EMBL/GenBank/DDBJ whole genome shotgun (WGS) entry which is preliminary data.</text>
</comment>
<dbReference type="InterPro" id="IPR035965">
    <property type="entry name" value="PAS-like_dom_sf"/>
</dbReference>
<dbReference type="NCBIfam" id="TIGR00229">
    <property type="entry name" value="sensory_box"/>
    <property type="match status" value="1"/>
</dbReference>
<protein>
    <submittedName>
        <fullName evidence="2">PAS domain S-box-containing protein</fullName>
    </submittedName>
</protein>
<reference evidence="2 3" key="1">
    <citation type="submission" date="2018-06" db="EMBL/GenBank/DDBJ databases">
        <title>Genomic Encyclopedia of Archaeal and Bacterial Type Strains, Phase II (KMG-II): from individual species to whole genera.</title>
        <authorList>
            <person name="Goeker M."/>
        </authorList>
    </citation>
    <scope>NUCLEOTIDE SEQUENCE [LARGE SCALE GENOMIC DNA]</scope>
    <source>
        <strain evidence="2 3">JCM 11668</strain>
    </source>
</reference>
<dbReference type="Gene3D" id="3.30.450.20">
    <property type="entry name" value="PAS domain"/>
    <property type="match status" value="1"/>
</dbReference>
<evidence type="ECO:0000259" key="1">
    <source>
        <dbReference type="Pfam" id="PF13426"/>
    </source>
</evidence>
<dbReference type="CDD" id="cd00130">
    <property type="entry name" value="PAS"/>
    <property type="match status" value="1"/>
</dbReference>
<dbReference type="Proteomes" id="UP000248148">
    <property type="component" value="Unassembled WGS sequence"/>
</dbReference>
<proteinExistence type="predicted"/>
<feature type="domain" description="PAS" evidence="1">
    <location>
        <begin position="21"/>
        <end position="112"/>
    </location>
</feature>
<dbReference type="OrthoDB" id="266313at2"/>
<name>A0A318TAJ5_9BRAD</name>
<evidence type="ECO:0000313" key="2">
    <source>
        <dbReference type="EMBL" id="PYF01981.1"/>
    </source>
</evidence>
<dbReference type="AlphaFoldDB" id="A0A318TAJ5"/>
<organism evidence="2 3">
    <name type="scientific">Rhodopseudomonas faecalis</name>
    <dbReference type="NCBI Taxonomy" id="99655"/>
    <lineage>
        <taxon>Bacteria</taxon>
        <taxon>Pseudomonadati</taxon>
        <taxon>Pseudomonadota</taxon>
        <taxon>Alphaproteobacteria</taxon>
        <taxon>Hyphomicrobiales</taxon>
        <taxon>Nitrobacteraceae</taxon>
        <taxon>Rhodopseudomonas</taxon>
    </lineage>
</organism>